<evidence type="ECO:0000313" key="2">
    <source>
        <dbReference type="EMBL" id="PEH88855.1"/>
    </source>
</evidence>
<name>A0A2A7UU67_COMTR</name>
<dbReference type="InterPro" id="IPR013766">
    <property type="entry name" value="Thioredoxin_domain"/>
</dbReference>
<dbReference type="Gene3D" id="3.40.30.10">
    <property type="entry name" value="Glutaredoxin"/>
    <property type="match status" value="1"/>
</dbReference>
<dbReference type="STRING" id="1219032.GCA_001515545_01735"/>
<protein>
    <submittedName>
        <fullName evidence="2">Thioredoxin</fullName>
    </submittedName>
</protein>
<dbReference type="GeneID" id="80800908"/>
<evidence type="ECO:0000313" key="3">
    <source>
        <dbReference type="Proteomes" id="UP000220246"/>
    </source>
</evidence>
<evidence type="ECO:0000259" key="1">
    <source>
        <dbReference type="Pfam" id="PF00085"/>
    </source>
</evidence>
<proteinExistence type="predicted"/>
<feature type="domain" description="Thioredoxin" evidence="1">
    <location>
        <begin position="15"/>
        <end position="93"/>
    </location>
</feature>
<keyword evidence="3" id="KW-1185">Reference proteome</keyword>
<dbReference type="CDD" id="cd02947">
    <property type="entry name" value="TRX_family"/>
    <property type="match status" value="1"/>
</dbReference>
<dbReference type="RefSeq" id="WP_066535769.1">
    <property type="nucleotide sequence ID" value="NZ_PDEA01000001.1"/>
</dbReference>
<organism evidence="2 3">
    <name type="scientific">Comamonas terrigena</name>
    <dbReference type="NCBI Taxonomy" id="32013"/>
    <lineage>
        <taxon>Bacteria</taxon>
        <taxon>Pseudomonadati</taxon>
        <taxon>Pseudomonadota</taxon>
        <taxon>Betaproteobacteria</taxon>
        <taxon>Burkholderiales</taxon>
        <taxon>Comamonadaceae</taxon>
        <taxon>Comamonas</taxon>
    </lineage>
</organism>
<dbReference type="Pfam" id="PF00085">
    <property type="entry name" value="Thioredoxin"/>
    <property type="match status" value="1"/>
</dbReference>
<accession>A0A2A7UU67</accession>
<dbReference type="InterPro" id="IPR036249">
    <property type="entry name" value="Thioredoxin-like_sf"/>
</dbReference>
<dbReference type="SUPFAM" id="SSF52833">
    <property type="entry name" value="Thioredoxin-like"/>
    <property type="match status" value="1"/>
</dbReference>
<gene>
    <name evidence="2" type="ORF">CRM82_09855</name>
</gene>
<sequence length="109" mass="12007">MAYTDTATLPEPIAEAVQALPGLVLLEFGTDWCPHCLGAQDAIRKVLAPRDDIQHIKVEDGPGRRLGRLFRVKLWPTLVLLQDGQEIRRTVRPQGAQAEAAVRMVVEAA</sequence>
<dbReference type="OrthoDB" id="215495at2"/>
<reference evidence="3" key="1">
    <citation type="submission" date="2017-09" db="EMBL/GenBank/DDBJ databases">
        <title>FDA dAtabase for Regulatory Grade micrObial Sequences (FDA-ARGOS): Supporting development and validation of Infectious Disease Dx tests.</title>
        <authorList>
            <person name="Minogue T."/>
            <person name="Wolcott M."/>
            <person name="Wasieloski L."/>
            <person name="Aguilar W."/>
            <person name="Moore D."/>
            <person name="Tallon L."/>
            <person name="Sadzewicz L."/>
            <person name="Ott S."/>
            <person name="Zhao X."/>
            <person name="Nagaraj S."/>
            <person name="Vavikolanu K."/>
            <person name="Aluvathingal J."/>
            <person name="Nadendla S."/>
            <person name="Sichtig H."/>
        </authorList>
    </citation>
    <scope>NUCLEOTIDE SEQUENCE [LARGE SCALE GENOMIC DNA]</scope>
    <source>
        <strain evidence="3">FDAARGOS_394</strain>
    </source>
</reference>
<dbReference type="EMBL" id="PDEA01000001">
    <property type="protein sequence ID" value="PEH88855.1"/>
    <property type="molecule type" value="Genomic_DNA"/>
</dbReference>
<comment type="caution">
    <text evidence="2">The sequence shown here is derived from an EMBL/GenBank/DDBJ whole genome shotgun (WGS) entry which is preliminary data.</text>
</comment>
<dbReference type="AlphaFoldDB" id="A0A2A7UU67"/>
<dbReference type="Proteomes" id="UP000220246">
    <property type="component" value="Unassembled WGS sequence"/>
</dbReference>